<protein>
    <submittedName>
        <fullName evidence="1">Uncharacterized protein</fullName>
    </submittedName>
</protein>
<reference evidence="1" key="1">
    <citation type="submission" date="2013-12" db="EMBL/GenBank/DDBJ databases">
        <title>The Genome Sequence of Aphanomyces astaci APO3.</title>
        <authorList>
            <consortium name="The Broad Institute Genomics Platform"/>
            <person name="Russ C."/>
            <person name="Tyler B."/>
            <person name="van West P."/>
            <person name="Dieguez-Uribeondo J."/>
            <person name="Young S.K."/>
            <person name="Zeng Q."/>
            <person name="Gargeya S."/>
            <person name="Fitzgerald M."/>
            <person name="Abouelleil A."/>
            <person name="Alvarado L."/>
            <person name="Chapman S.B."/>
            <person name="Gainer-Dewar J."/>
            <person name="Goldberg J."/>
            <person name="Griggs A."/>
            <person name="Gujja S."/>
            <person name="Hansen M."/>
            <person name="Howarth C."/>
            <person name="Imamovic A."/>
            <person name="Ireland A."/>
            <person name="Larimer J."/>
            <person name="McCowan C."/>
            <person name="Murphy C."/>
            <person name="Pearson M."/>
            <person name="Poon T.W."/>
            <person name="Priest M."/>
            <person name="Roberts A."/>
            <person name="Saif S."/>
            <person name="Shea T."/>
            <person name="Sykes S."/>
            <person name="Wortman J."/>
            <person name="Nusbaum C."/>
            <person name="Birren B."/>
        </authorList>
    </citation>
    <scope>NUCLEOTIDE SEQUENCE [LARGE SCALE GENOMIC DNA]</scope>
    <source>
        <strain evidence="1">APO3</strain>
    </source>
</reference>
<dbReference type="GeneID" id="20804830"/>
<dbReference type="EMBL" id="KI913118">
    <property type="protein sequence ID" value="ETV84938.1"/>
    <property type="molecule type" value="Genomic_DNA"/>
</dbReference>
<dbReference type="VEuPathDB" id="FungiDB:H257_02834"/>
<organism evidence="1">
    <name type="scientific">Aphanomyces astaci</name>
    <name type="common">Crayfish plague agent</name>
    <dbReference type="NCBI Taxonomy" id="112090"/>
    <lineage>
        <taxon>Eukaryota</taxon>
        <taxon>Sar</taxon>
        <taxon>Stramenopiles</taxon>
        <taxon>Oomycota</taxon>
        <taxon>Saprolegniomycetes</taxon>
        <taxon>Saprolegniales</taxon>
        <taxon>Verrucalvaceae</taxon>
        <taxon>Aphanomyces</taxon>
    </lineage>
</organism>
<evidence type="ECO:0000313" key="1">
    <source>
        <dbReference type="EMBL" id="ETV84938.1"/>
    </source>
</evidence>
<name>W4H1A8_APHAT</name>
<dbReference type="RefSeq" id="XP_009824956.1">
    <property type="nucleotide sequence ID" value="XM_009826654.1"/>
</dbReference>
<gene>
    <name evidence="1" type="ORF">H257_02834</name>
</gene>
<proteinExistence type="predicted"/>
<sequence>MARVIQVISKKLHAFFTVALKSTVPIVQTSNEVCVSNEWRCAECFHVNKSPAPPVTENFPTCGYRNQGIGPTMLLLQPATFPVLDVPPAIEER</sequence>
<dbReference type="AlphaFoldDB" id="W4H1A8"/>
<accession>W4H1A8</accession>